<reference evidence="10 11" key="1">
    <citation type="submission" date="2019-09" db="EMBL/GenBank/DDBJ databases">
        <authorList>
            <person name="Ou C."/>
        </authorList>
    </citation>
    <scope>NUCLEOTIDE SEQUENCE [LARGE SCALE GENOMIC DNA]</scope>
    <source>
        <strain evidence="10">S2</strain>
        <tissue evidence="10">Leaf</tissue>
    </source>
</reference>
<feature type="domain" description="Sugar phosphate transporter" evidence="9">
    <location>
        <begin position="21"/>
        <end position="294"/>
    </location>
</feature>
<keyword evidence="5 8" id="KW-0472">Membrane</keyword>
<dbReference type="Gene3D" id="3.40.50.300">
    <property type="entry name" value="P-loop containing nucleotide triphosphate hydrolases"/>
    <property type="match status" value="1"/>
</dbReference>
<dbReference type="InterPro" id="IPR010635">
    <property type="entry name" value="Heparan_SO4-6-sulfoTrfase"/>
</dbReference>
<comment type="caution">
    <text evidence="10">The sequence shown here is derived from an EMBL/GenBank/DDBJ whole genome shotgun (WGS) entry which is preliminary data.</text>
</comment>
<dbReference type="InterPro" id="IPR027417">
    <property type="entry name" value="P-loop_NTPase"/>
</dbReference>
<comment type="subcellular location">
    <subcellularLocation>
        <location evidence="1">Membrane</location>
        <topology evidence="1">Single-pass membrane protein</topology>
    </subcellularLocation>
</comment>
<dbReference type="Proteomes" id="UP000327157">
    <property type="component" value="Chromosome 11"/>
</dbReference>
<evidence type="ECO:0000313" key="11">
    <source>
        <dbReference type="Proteomes" id="UP000327157"/>
    </source>
</evidence>
<evidence type="ECO:0000256" key="1">
    <source>
        <dbReference type="ARBA" id="ARBA00004167"/>
    </source>
</evidence>
<feature type="transmembrane region" description="Helical" evidence="8">
    <location>
        <begin position="155"/>
        <end position="174"/>
    </location>
</feature>
<evidence type="ECO:0000256" key="3">
    <source>
        <dbReference type="ARBA" id="ARBA00022692"/>
    </source>
</evidence>
<evidence type="ECO:0000256" key="5">
    <source>
        <dbReference type="ARBA" id="ARBA00023136"/>
    </source>
</evidence>
<reference evidence="10 11" key="3">
    <citation type="submission" date="2019-11" db="EMBL/GenBank/DDBJ databases">
        <title>A de novo genome assembly of a pear dwarfing rootstock.</title>
        <authorList>
            <person name="Wang F."/>
            <person name="Wang J."/>
            <person name="Li S."/>
            <person name="Zhang Y."/>
            <person name="Fang M."/>
            <person name="Ma L."/>
            <person name="Zhao Y."/>
            <person name="Jiang S."/>
        </authorList>
    </citation>
    <scope>NUCLEOTIDE SEQUENCE [LARGE SCALE GENOMIC DNA]</scope>
    <source>
        <strain evidence="10">S2</strain>
        <tissue evidence="10">Leaf</tissue>
    </source>
</reference>
<keyword evidence="6" id="KW-0325">Glycoprotein</keyword>
<evidence type="ECO:0000256" key="6">
    <source>
        <dbReference type="ARBA" id="ARBA00023180"/>
    </source>
</evidence>
<feature type="compositionally biased region" description="Basic and acidic residues" evidence="7">
    <location>
        <begin position="699"/>
        <end position="717"/>
    </location>
</feature>
<dbReference type="GO" id="GO:0016020">
    <property type="term" value="C:membrane"/>
    <property type="evidence" value="ECO:0007669"/>
    <property type="project" value="UniProtKB-SubCell"/>
</dbReference>
<feature type="region of interest" description="Disordered" evidence="7">
    <location>
        <begin position="306"/>
        <end position="329"/>
    </location>
</feature>
<feature type="compositionally biased region" description="Polar residues" evidence="7">
    <location>
        <begin position="674"/>
        <end position="683"/>
    </location>
</feature>
<dbReference type="GO" id="GO:0017095">
    <property type="term" value="F:heparan sulfate 6-sulfotransferase activity"/>
    <property type="evidence" value="ECO:0007669"/>
    <property type="project" value="TreeGrafter"/>
</dbReference>
<evidence type="ECO:0000313" key="10">
    <source>
        <dbReference type="EMBL" id="KAB2606688.1"/>
    </source>
</evidence>
<evidence type="ECO:0000256" key="2">
    <source>
        <dbReference type="ARBA" id="ARBA00022679"/>
    </source>
</evidence>
<feature type="transmembrane region" description="Helical" evidence="8">
    <location>
        <begin position="32"/>
        <end position="53"/>
    </location>
</feature>
<name>A0A5N5FU63_9ROSA</name>
<feature type="transmembrane region" description="Helical" evidence="8">
    <location>
        <begin position="220"/>
        <end position="244"/>
    </location>
</feature>
<accession>A0A5N5FU63</accession>
<evidence type="ECO:0000256" key="8">
    <source>
        <dbReference type="SAM" id="Phobius"/>
    </source>
</evidence>
<evidence type="ECO:0000256" key="4">
    <source>
        <dbReference type="ARBA" id="ARBA00022989"/>
    </source>
</evidence>
<dbReference type="OrthoDB" id="406981at2759"/>
<reference evidence="11" key="2">
    <citation type="submission" date="2019-10" db="EMBL/GenBank/DDBJ databases">
        <title>A de novo genome assembly of a pear dwarfing rootstock.</title>
        <authorList>
            <person name="Wang F."/>
            <person name="Wang J."/>
            <person name="Li S."/>
            <person name="Zhang Y."/>
            <person name="Fang M."/>
            <person name="Ma L."/>
            <person name="Zhao Y."/>
            <person name="Jiang S."/>
        </authorList>
    </citation>
    <scope>NUCLEOTIDE SEQUENCE [LARGE SCALE GENOMIC DNA]</scope>
</reference>
<feature type="transmembrane region" description="Helical" evidence="8">
    <location>
        <begin position="250"/>
        <end position="271"/>
    </location>
</feature>
<evidence type="ECO:0000256" key="7">
    <source>
        <dbReference type="SAM" id="MobiDB-lite"/>
    </source>
</evidence>
<organism evidence="10 11">
    <name type="scientific">Pyrus ussuriensis x Pyrus communis</name>
    <dbReference type="NCBI Taxonomy" id="2448454"/>
    <lineage>
        <taxon>Eukaryota</taxon>
        <taxon>Viridiplantae</taxon>
        <taxon>Streptophyta</taxon>
        <taxon>Embryophyta</taxon>
        <taxon>Tracheophyta</taxon>
        <taxon>Spermatophyta</taxon>
        <taxon>Magnoliopsida</taxon>
        <taxon>eudicotyledons</taxon>
        <taxon>Gunneridae</taxon>
        <taxon>Pentapetalae</taxon>
        <taxon>rosids</taxon>
        <taxon>fabids</taxon>
        <taxon>Rosales</taxon>
        <taxon>Rosaceae</taxon>
        <taxon>Amygdaloideae</taxon>
        <taxon>Maleae</taxon>
        <taxon>Pyrus</taxon>
    </lineage>
</organism>
<dbReference type="SUPFAM" id="SSF52540">
    <property type="entry name" value="P-loop containing nucleoside triphosphate hydrolases"/>
    <property type="match status" value="1"/>
</dbReference>
<proteinExistence type="predicted"/>
<gene>
    <name evidence="10" type="ORF">D8674_006405</name>
</gene>
<evidence type="ECO:0000259" key="9">
    <source>
        <dbReference type="Pfam" id="PF03151"/>
    </source>
</evidence>
<dbReference type="EMBL" id="SMOL01000559">
    <property type="protein sequence ID" value="KAB2606688.1"/>
    <property type="molecule type" value="Genomic_DNA"/>
</dbReference>
<dbReference type="InterPro" id="IPR004853">
    <property type="entry name" value="Sugar_P_trans_dom"/>
</dbReference>
<dbReference type="PANTHER" id="PTHR12812:SF0">
    <property type="entry name" value="HEPARAN-SULFATE 6-O-SULFOTRANSFERASE"/>
    <property type="match status" value="1"/>
</dbReference>
<feature type="transmembrane region" description="Helical" evidence="8">
    <location>
        <begin position="74"/>
        <end position="93"/>
    </location>
</feature>
<keyword evidence="2 10" id="KW-0808">Transferase</keyword>
<keyword evidence="3 8" id="KW-0812">Transmembrane</keyword>
<protein>
    <submittedName>
        <fullName evidence="10">Protein-tyrosine sulfotransferase-like</fullName>
    </submittedName>
</protein>
<sequence>MGEMAGFQLSVIGALFLSVASSVSIVICNKALMSNLGFPFATTLTSWHLMVTFGTLHAAQRLKFFESKSIDMKTVMLFGILNGVSIGLLNLSLGFNSIGFYQMTKLAIIPFTVLLETLFLKKQFSQKIKFSLFLLVVGVGIASVTDLQLNFVGTILSLLAIVTTCVGQILTNTIQKRLNVSSTQLLYQSAPFQAAILFVSGPVVDQFLTKQNVFAHKYSSIVLVFIILSCLIAVSVNFSTFLVIGKTSPVTYQVLGHLKTCLVLGFGYTLLHDPFTERNIIGILVAIFGMGLYSYFCAQENKKKQAGGDLSLGSPTKGKDGTPLLSQDNDTHEQWLENRNKAYGSYSEILYPAVASRIRLQVSSFGLGCYSLGSHNSSTASVSVNASPFTNDFGHCERVVKKWASSSLEQEVKEDKHRLRDLLFFLHVPRTGGRTYFHCFLRKLYYSSLECPRSYDKLRFDPRKRHCRLLVTHDDYSMMSKLPRERTSVVTILRDPVDRVFSTYEFSVEVAARFLVHPNLTSATQMARRIRSKTKGVSTLDIWPWKYLVPWMREDLFARRDGQEHRGSDDVQSNDPYNMEEVVMPLHEYINDPIAHEIVHNGETFQVAGLTNNSYLSESHEVRHCVQRYKHLGEHVLEVAKKRLDDMLYVGLTEEHRESATMFANVVGAQVISQLGGPNSSEESATDSKPEQSYSVSDSKSDNNDLRNRTLDGKESEIASPETVEAVKGNMTVGELMKAYEDCISSLRKTQANRRTSSLKRISPANFTKQARLQVPEMVLQQIRELNHLDVELYKYAQNIFANQHKRNFGITGIWERMQNSTYGTSIKVLSLGGTLVLLLLAFYVFVNARRRTSKVKI</sequence>
<feature type="transmembrane region" description="Helical" evidence="8">
    <location>
        <begin position="132"/>
        <end position="149"/>
    </location>
</feature>
<feature type="transmembrane region" description="Helical" evidence="8">
    <location>
        <begin position="278"/>
        <end position="296"/>
    </location>
</feature>
<dbReference type="Pfam" id="PF03151">
    <property type="entry name" value="TPT"/>
    <property type="match status" value="1"/>
</dbReference>
<feature type="region of interest" description="Disordered" evidence="7">
    <location>
        <begin position="674"/>
        <end position="722"/>
    </location>
</feature>
<keyword evidence="11" id="KW-1185">Reference proteome</keyword>
<keyword evidence="4 8" id="KW-1133">Transmembrane helix</keyword>
<dbReference type="PANTHER" id="PTHR12812">
    <property type="entry name" value="HEPARAN SULFATE 6-O-SULFOTRANSFERASE 3"/>
    <property type="match status" value="1"/>
</dbReference>
<dbReference type="AlphaFoldDB" id="A0A5N5FU63"/>
<feature type="transmembrane region" description="Helical" evidence="8">
    <location>
        <begin position="829"/>
        <end position="847"/>
    </location>
</feature>